<evidence type="ECO:0000313" key="3">
    <source>
        <dbReference type="Proteomes" id="UP000305948"/>
    </source>
</evidence>
<dbReference type="Proteomes" id="UP000305948">
    <property type="component" value="Unassembled WGS sequence"/>
</dbReference>
<keyword evidence="3" id="KW-1185">Reference proteome</keyword>
<evidence type="ECO:0000313" key="2">
    <source>
        <dbReference type="EMBL" id="TFK49629.1"/>
    </source>
</evidence>
<dbReference type="OrthoDB" id="3043660at2759"/>
<reference evidence="2 3" key="1">
    <citation type="journal article" date="2019" name="Nat. Ecol. Evol.">
        <title>Megaphylogeny resolves global patterns of mushroom evolution.</title>
        <authorList>
            <person name="Varga T."/>
            <person name="Krizsan K."/>
            <person name="Foldi C."/>
            <person name="Dima B."/>
            <person name="Sanchez-Garcia M."/>
            <person name="Sanchez-Ramirez S."/>
            <person name="Szollosi G.J."/>
            <person name="Szarkandi J.G."/>
            <person name="Papp V."/>
            <person name="Albert L."/>
            <person name="Andreopoulos W."/>
            <person name="Angelini C."/>
            <person name="Antonin V."/>
            <person name="Barry K.W."/>
            <person name="Bougher N.L."/>
            <person name="Buchanan P."/>
            <person name="Buyck B."/>
            <person name="Bense V."/>
            <person name="Catcheside P."/>
            <person name="Chovatia M."/>
            <person name="Cooper J."/>
            <person name="Damon W."/>
            <person name="Desjardin D."/>
            <person name="Finy P."/>
            <person name="Geml J."/>
            <person name="Haridas S."/>
            <person name="Hughes K."/>
            <person name="Justo A."/>
            <person name="Karasinski D."/>
            <person name="Kautmanova I."/>
            <person name="Kiss B."/>
            <person name="Kocsube S."/>
            <person name="Kotiranta H."/>
            <person name="LaButti K.M."/>
            <person name="Lechner B.E."/>
            <person name="Liimatainen K."/>
            <person name="Lipzen A."/>
            <person name="Lukacs Z."/>
            <person name="Mihaltcheva S."/>
            <person name="Morgado L.N."/>
            <person name="Niskanen T."/>
            <person name="Noordeloos M.E."/>
            <person name="Ohm R.A."/>
            <person name="Ortiz-Santana B."/>
            <person name="Ovrebo C."/>
            <person name="Racz N."/>
            <person name="Riley R."/>
            <person name="Savchenko A."/>
            <person name="Shiryaev A."/>
            <person name="Soop K."/>
            <person name="Spirin V."/>
            <person name="Szebenyi C."/>
            <person name="Tomsovsky M."/>
            <person name="Tulloss R.E."/>
            <person name="Uehling J."/>
            <person name="Grigoriev I.V."/>
            <person name="Vagvolgyi C."/>
            <person name="Papp T."/>
            <person name="Martin F.M."/>
            <person name="Miettinen O."/>
            <person name="Hibbett D.S."/>
            <person name="Nagy L.G."/>
        </authorList>
    </citation>
    <scope>NUCLEOTIDE SEQUENCE [LARGE SCALE GENOMIC DNA]</scope>
    <source>
        <strain evidence="2 3">OMC1185</strain>
    </source>
</reference>
<sequence length="115" mass="12009">MKFFAAAAAISSLAALVAAAPAASCPEATRYGVVTVSPTTVAAGDTVTIKADFTCAVQQFNHVPTYTDYVLKVPVNNNGYELPYVLAHHEPAAGTLNEEFTVQASYLLCAALVTL</sequence>
<feature type="signal peptide" evidence="1">
    <location>
        <begin position="1"/>
        <end position="19"/>
    </location>
</feature>
<organism evidence="2 3">
    <name type="scientific">Heliocybe sulcata</name>
    <dbReference type="NCBI Taxonomy" id="5364"/>
    <lineage>
        <taxon>Eukaryota</taxon>
        <taxon>Fungi</taxon>
        <taxon>Dikarya</taxon>
        <taxon>Basidiomycota</taxon>
        <taxon>Agaricomycotina</taxon>
        <taxon>Agaricomycetes</taxon>
        <taxon>Gloeophyllales</taxon>
        <taxon>Gloeophyllaceae</taxon>
        <taxon>Heliocybe</taxon>
    </lineage>
</organism>
<feature type="chain" id="PRO_5022983211" description="Phosphatidylglycerol/phosphatidylinositol transfer protein" evidence="1">
    <location>
        <begin position="20"/>
        <end position="115"/>
    </location>
</feature>
<dbReference type="AlphaFoldDB" id="A0A5C3MVT2"/>
<proteinExistence type="predicted"/>
<gene>
    <name evidence="2" type="ORF">OE88DRAFT_1662175</name>
</gene>
<keyword evidence="1" id="KW-0732">Signal</keyword>
<name>A0A5C3MVT2_9AGAM</name>
<accession>A0A5C3MVT2</accession>
<protein>
    <recommendedName>
        <fullName evidence="4">Phosphatidylglycerol/phosphatidylinositol transfer protein</fullName>
    </recommendedName>
</protein>
<evidence type="ECO:0008006" key="4">
    <source>
        <dbReference type="Google" id="ProtNLM"/>
    </source>
</evidence>
<evidence type="ECO:0000256" key="1">
    <source>
        <dbReference type="SAM" id="SignalP"/>
    </source>
</evidence>
<dbReference type="EMBL" id="ML213515">
    <property type="protein sequence ID" value="TFK49629.1"/>
    <property type="molecule type" value="Genomic_DNA"/>
</dbReference>